<feature type="transmembrane region" description="Helical" evidence="1">
    <location>
        <begin position="61"/>
        <end position="82"/>
    </location>
</feature>
<evidence type="ECO:0000313" key="3">
    <source>
        <dbReference type="Proteomes" id="UP000467841"/>
    </source>
</evidence>
<name>A0A6D2JGX0_9BRAS</name>
<keyword evidence="3" id="KW-1185">Reference proteome</keyword>
<keyword evidence="1" id="KW-1133">Transmembrane helix</keyword>
<dbReference type="AlphaFoldDB" id="A0A6D2JGX0"/>
<gene>
    <name evidence="2" type="ORF">MERR_LOCUS27482</name>
</gene>
<evidence type="ECO:0000313" key="2">
    <source>
        <dbReference type="EMBL" id="CAA7040247.1"/>
    </source>
</evidence>
<proteinExistence type="predicted"/>
<feature type="transmembrane region" description="Helical" evidence="1">
    <location>
        <begin position="21"/>
        <end position="41"/>
    </location>
</feature>
<feature type="transmembrane region" description="Helical" evidence="1">
    <location>
        <begin position="213"/>
        <end position="232"/>
    </location>
</feature>
<dbReference type="Proteomes" id="UP000467841">
    <property type="component" value="Unassembled WGS sequence"/>
</dbReference>
<sequence length="246" mass="27295">MESESAKVIEGRSKVSMLLNALVFTMCVSIYSEGFATSVEMRLALTDLYKANETVIFVNTFQNRFCVGEIFHVSTFIGYYFIPADLTRVAVIADGVSIAVGSTVLVVLAAFLDAGLAYYVTFLFSIAVGVYGIIFTYGRLDDIQCADDAKTKPADKAPTINSDAASLMDVELVDMSRGVDEYCRPILTTRYWVAFKINITRSMEWKTRTVSDGGAYFLTFCFYFYFIVLFVSSSSSSRSITTVVLF</sequence>
<evidence type="ECO:0000256" key="1">
    <source>
        <dbReference type="SAM" id="Phobius"/>
    </source>
</evidence>
<reference evidence="2" key="1">
    <citation type="submission" date="2020-01" db="EMBL/GenBank/DDBJ databases">
        <authorList>
            <person name="Mishra B."/>
        </authorList>
    </citation>
    <scope>NUCLEOTIDE SEQUENCE [LARGE SCALE GENOMIC DNA]</scope>
</reference>
<protein>
    <submittedName>
        <fullName evidence="2">Uncharacterized protein</fullName>
    </submittedName>
</protein>
<keyword evidence="1" id="KW-0812">Transmembrane</keyword>
<accession>A0A6D2JGX0</accession>
<dbReference type="EMBL" id="CACVBM020001226">
    <property type="protein sequence ID" value="CAA7040247.1"/>
    <property type="molecule type" value="Genomic_DNA"/>
</dbReference>
<organism evidence="2 3">
    <name type="scientific">Microthlaspi erraticum</name>
    <dbReference type="NCBI Taxonomy" id="1685480"/>
    <lineage>
        <taxon>Eukaryota</taxon>
        <taxon>Viridiplantae</taxon>
        <taxon>Streptophyta</taxon>
        <taxon>Embryophyta</taxon>
        <taxon>Tracheophyta</taxon>
        <taxon>Spermatophyta</taxon>
        <taxon>Magnoliopsida</taxon>
        <taxon>eudicotyledons</taxon>
        <taxon>Gunneridae</taxon>
        <taxon>Pentapetalae</taxon>
        <taxon>rosids</taxon>
        <taxon>malvids</taxon>
        <taxon>Brassicales</taxon>
        <taxon>Brassicaceae</taxon>
        <taxon>Coluteocarpeae</taxon>
        <taxon>Microthlaspi</taxon>
    </lineage>
</organism>
<feature type="transmembrane region" description="Helical" evidence="1">
    <location>
        <begin position="89"/>
        <end position="111"/>
    </location>
</feature>
<feature type="transmembrane region" description="Helical" evidence="1">
    <location>
        <begin position="117"/>
        <end position="137"/>
    </location>
</feature>
<keyword evidence="1" id="KW-0472">Membrane</keyword>
<comment type="caution">
    <text evidence="2">The sequence shown here is derived from an EMBL/GenBank/DDBJ whole genome shotgun (WGS) entry which is preliminary data.</text>
</comment>